<sequence>MVSNDSPGEIRQGQQHPSLPNELLIEIFSFAHQNDQSLKTLRSISLASHMFHGLVTPILYSTLTIPEPSMGGEYGYPDYICLFVRTMLDTASLARHVKYVQLFLPGKGHYSWSPLGERVVQPIFQKARELKVPLDVKLWEAVNSKARSSFVALLLLLLPNIETLSFILGDGYFPEVLDMLPIDFFSDRHGRNNFAKVRKLSVDLGPHHAEGYFGSIGVPAWLQTPALSELEVLRTGYGIDPSAWPTPPISNLISIAILQGAIMESSMKYLLGISPRLKSFSYTFEERYLISNEDGDDWTTPFDVIGHLRTLSSSTLESLTIYTKELLGPNGPEGMWVPNDWHCDLVAFERLTFLHTDCLFLFGSSAAEALSLSLPLSLNKLHLNKHWTGDPEVLDAPVKCIKTAYPGLEMDIVDVPLSHTFAE</sequence>
<dbReference type="AlphaFoldDB" id="A0A6A6YRL8"/>
<evidence type="ECO:0008006" key="4">
    <source>
        <dbReference type="Google" id="ProtNLM"/>
    </source>
</evidence>
<dbReference type="EMBL" id="MU003698">
    <property type="protein sequence ID" value="KAF2811582.1"/>
    <property type="molecule type" value="Genomic_DNA"/>
</dbReference>
<evidence type="ECO:0000313" key="2">
    <source>
        <dbReference type="Proteomes" id="UP000504636"/>
    </source>
</evidence>
<dbReference type="Proteomes" id="UP000504636">
    <property type="component" value="Unplaced"/>
</dbReference>
<keyword evidence="2" id="KW-1185">Reference proteome</keyword>
<proteinExistence type="predicted"/>
<reference evidence="1 3" key="1">
    <citation type="journal article" date="2020" name="Stud. Mycol.">
        <title>101 Dothideomycetes genomes: a test case for predicting lifestyles and emergence of pathogens.</title>
        <authorList>
            <person name="Haridas S."/>
            <person name="Albert R."/>
            <person name="Binder M."/>
            <person name="Bloem J."/>
            <person name="Labutti K."/>
            <person name="Salamov A."/>
            <person name="Andreopoulos B."/>
            <person name="Baker S."/>
            <person name="Barry K."/>
            <person name="Bills G."/>
            <person name="Bluhm B."/>
            <person name="Cannon C."/>
            <person name="Castanera R."/>
            <person name="Culley D."/>
            <person name="Daum C."/>
            <person name="Ezra D."/>
            <person name="Gonzalez J."/>
            <person name="Henrissat B."/>
            <person name="Kuo A."/>
            <person name="Liang C."/>
            <person name="Lipzen A."/>
            <person name="Lutzoni F."/>
            <person name="Magnuson J."/>
            <person name="Mondo S."/>
            <person name="Nolan M."/>
            <person name="Ohm R."/>
            <person name="Pangilinan J."/>
            <person name="Park H.-J."/>
            <person name="Ramirez L."/>
            <person name="Alfaro M."/>
            <person name="Sun H."/>
            <person name="Tritt A."/>
            <person name="Yoshinaga Y."/>
            <person name="Zwiers L.-H."/>
            <person name="Turgeon B."/>
            <person name="Goodwin S."/>
            <person name="Spatafora J."/>
            <person name="Crous P."/>
            <person name="Grigoriev I."/>
        </authorList>
    </citation>
    <scope>NUCLEOTIDE SEQUENCE</scope>
    <source>
        <strain evidence="1 3">CBS 304.34</strain>
    </source>
</reference>
<accession>A0A6A6YRL8</accession>
<evidence type="ECO:0000313" key="1">
    <source>
        <dbReference type="EMBL" id="KAF2811582.1"/>
    </source>
</evidence>
<gene>
    <name evidence="1 3" type="ORF">BDZ99DRAFT_461608</name>
</gene>
<evidence type="ECO:0000313" key="3">
    <source>
        <dbReference type="RefSeq" id="XP_033578546.1"/>
    </source>
</evidence>
<organism evidence="1">
    <name type="scientific">Mytilinidion resinicola</name>
    <dbReference type="NCBI Taxonomy" id="574789"/>
    <lineage>
        <taxon>Eukaryota</taxon>
        <taxon>Fungi</taxon>
        <taxon>Dikarya</taxon>
        <taxon>Ascomycota</taxon>
        <taxon>Pezizomycotina</taxon>
        <taxon>Dothideomycetes</taxon>
        <taxon>Pleosporomycetidae</taxon>
        <taxon>Mytilinidiales</taxon>
        <taxon>Mytilinidiaceae</taxon>
        <taxon>Mytilinidion</taxon>
    </lineage>
</organism>
<dbReference type="GeneID" id="54460548"/>
<name>A0A6A6YRL8_9PEZI</name>
<dbReference type="RefSeq" id="XP_033578546.1">
    <property type="nucleotide sequence ID" value="XM_033719655.1"/>
</dbReference>
<dbReference type="OrthoDB" id="10372293at2759"/>
<reference evidence="3" key="3">
    <citation type="submission" date="2025-04" db="UniProtKB">
        <authorList>
            <consortium name="RefSeq"/>
        </authorList>
    </citation>
    <scope>IDENTIFICATION</scope>
    <source>
        <strain evidence="3">CBS 304.34</strain>
    </source>
</reference>
<protein>
    <recommendedName>
        <fullName evidence="4">F-box domain-containing protein</fullName>
    </recommendedName>
</protein>
<reference evidence="3" key="2">
    <citation type="submission" date="2020-04" db="EMBL/GenBank/DDBJ databases">
        <authorList>
            <consortium name="NCBI Genome Project"/>
        </authorList>
    </citation>
    <scope>NUCLEOTIDE SEQUENCE</scope>
    <source>
        <strain evidence="3">CBS 304.34</strain>
    </source>
</reference>